<dbReference type="InterPro" id="IPR000843">
    <property type="entry name" value="HTH_LacI"/>
</dbReference>
<dbReference type="Proteomes" id="UP000623958">
    <property type="component" value="Unassembled WGS sequence"/>
</dbReference>
<dbReference type="GO" id="GO:0000976">
    <property type="term" value="F:transcription cis-regulatory region binding"/>
    <property type="evidence" value="ECO:0007669"/>
    <property type="project" value="TreeGrafter"/>
</dbReference>
<accession>A0A919KJB2</accession>
<dbReference type="Gene3D" id="3.40.50.2300">
    <property type="match status" value="2"/>
</dbReference>
<evidence type="ECO:0000256" key="2">
    <source>
        <dbReference type="ARBA" id="ARBA00023015"/>
    </source>
</evidence>
<comment type="caution">
    <text evidence="6">The sequence shown here is derived from an EMBL/GenBank/DDBJ whole genome shotgun (WGS) entry which is preliminary data.</text>
</comment>
<reference evidence="6" key="1">
    <citation type="journal article" date="2014" name="Int. J. Syst. Evol. Microbiol.">
        <title>Complete genome sequence of Corynebacterium casei LMG S-19264T (=DSM 44701T), isolated from a smear-ripened cheese.</title>
        <authorList>
            <consortium name="US DOE Joint Genome Institute (JGI-PGF)"/>
            <person name="Walter F."/>
            <person name="Albersmeier A."/>
            <person name="Kalinowski J."/>
            <person name="Ruckert C."/>
        </authorList>
    </citation>
    <scope>NUCLEOTIDE SEQUENCE</scope>
    <source>
        <strain evidence="6">JCM 13306</strain>
    </source>
</reference>
<gene>
    <name evidence="6" type="ORF">GCM10009090_31990</name>
</gene>
<dbReference type="SUPFAM" id="SSF53822">
    <property type="entry name" value="Periplasmic binding protein-like I"/>
    <property type="match status" value="1"/>
</dbReference>
<dbReference type="EMBL" id="BNBA01000032">
    <property type="protein sequence ID" value="GHH58748.1"/>
    <property type="molecule type" value="Genomic_DNA"/>
</dbReference>
<keyword evidence="1" id="KW-0678">Repressor</keyword>
<evidence type="ECO:0000313" key="7">
    <source>
        <dbReference type="Proteomes" id="UP000623958"/>
    </source>
</evidence>
<evidence type="ECO:0000256" key="1">
    <source>
        <dbReference type="ARBA" id="ARBA00022491"/>
    </source>
</evidence>
<name>A0A919KJB2_9XANT</name>
<dbReference type="RefSeq" id="WP_140726466.1">
    <property type="nucleotide sequence ID" value="NZ_BNBA01000032.1"/>
</dbReference>
<feature type="domain" description="HTH lacI-type" evidence="5">
    <location>
        <begin position="20"/>
        <end position="74"/>
    </location>
</feature>
<dbReference type="Gene3D" id="1.10.260.40">
    <property type="entry name" value="lambda repressor-like DNA-binding domains"/>
    <property type="match status" value="1"/>
</dbReference>
<dbReference type="CDD" id="cd06289">
    <property type="entry name" value="PBP1_MalI-like"/>
    <property type="match status" value="1"/>
</dbReference>
<evidence type="ECO:0000256" key="3">
    <source>
        <dbReference type="ARBA" id="ARBA00023125"/>
    </source>
</evidence>
<dbReference type="SUPFAM" id="SSF47413">
    <property type="entry name" value="lambda repressor-like DNA-binding domains"/>
    <property type="match status" value="1"/>
</dbReference>
<evidence type="ECO:0000259" key="5">
    <source>
        <dbReference type="PROSITE" id="PS50932"/>
    </source>
</evidence>
<protein>
    <submittedName>
        <fullName evidence="6">Transcriptional regulator</fullName>
    </submittedName>
</protein>
<keyword evidence="7" id="KW-1185">Reference proteome</keyword>
<evidence type="ECO:0000313" key="6">
    <source>
        <dbReference type="EMBL" id="GHH58748.1"/>
    </source>
</evidence>
<dbReference type="GO" id="GO:0003700">
    <property type="term" value="F:DNA-binding transcription factor activity"/>
    <property type="evidence" value="ECO:0007669"/>
    <property type="project" value="TreeGrafter"/>
</dbReference>
<dbReference type="PROSITE" id="PS00356">
    <property type="entry name" value="HTH_LACI_1"/>
    <property type="match status" value="1"/>
</dbReference>
<proteinExistence type="predicted"/>
<dbReference type="SMART" id="SM00354">
    <property type="entry name" value="HTH_LACI"/>
    <property type="match status" value="1"/>
</dbReference>
<dbReference type="InterPro" id="IPR010982">
    <property type="entry name" value="Lambda_DNA-bd_dom_sf"/>
</dbReference>
<dbReference type="InterPro" id="IPR028082">
    <property type="entry name" value="Peripla_BP_I"/>
</dbReference>
<keyword evidence="4" id="KW-0804">Transcription</keyword>
<reference evidence="6" key="2">
    <citation type="submission" date="2020-09" db="EMBL/GenBank/DDBJ databases">
        <authorList>
            <person name="Sun Q."/>
            <person name="Ohkuma M."/>
        </authorList>
    </citation>
    <scope>NUCLEOTIDE SEQUENCE</scope>
    <source>
        <strain evidence="6">JCM 13306</strain>
    </source>
</reference>
<dbReference type="PANTHER" id="PTHR30146:SF148">
    <property type="entry name" value="HTH-TYPE TRANSCRIPTIONAL REPRESSOR PURR-RELATED"/>
    <property type="match status" value="1"/>
</dbReference>
<evidence type="ECO:0000256" key="4">
    <source>
        <dbReference type="ARBA" id="ARBA00023163"/>
    </source>
</evidence>
<dbReference type="InterPro" id="IPR046335">
    <property type="entry name" value="LacI/GalR-like_sensor"/>
</dbReference>
<keyword evidence="3" id="KW-0238">DNA-binding</keyword>
<dbReference type="AlphaFoldDB" id="A0A919KJB2"/>
<dbReference type="PROSITE" id="PS50932">
    <property type="entry name" value="HTH_LACI_2"/>
    <property type="match status" value="1"/>
</dbReference>
<dbReference type="CDD" id="cd01392">
    <property type="entry name" value="HTH_LacI"/>
    <property type="match status" value="1"/>
</dbReference>
<dbReference type="Pfam" id="PF00356">
    <property type="entry name" value="LacI"/>
    <property type="match status" value="1"/>
</dbReference>
<keyword evidence="2" id="KW-0805">Transcription regulation</keyword>
<sequence>MNEKTSGIGKAPRKAGKRAVTVTDIAQAAGVSRATVSLVLRGSPLVNVETRAKVEAELRRQRYVYNRTAANLRRRTSSSIALVINDLSNPFFAEFASGVDEALGAKGYVTLLGSTGESPQRQQAVLSTLMEHTPTGFILSPAEGSDAQQLQQVLGAHANVLLFNRELAGAEWDFLTLDNRNGAYMATRHLIERGHRRIAFFGGHATSSSCHHRRAGYQQALAEAGLQANPQWLIESAPNRLEAAARTGELFAGSEHPSAAVCYNDTVALGLMLGLTSRGIRPGGDFAVTGFDDISEAAMAVPPLTTLTADPRERGRQAAALLLQRVENPDAPPMRTVASVQLRIRESSAARPS</sequence>
<dbReference type="PANTHER" id="PTHR30146">
    <property type="entry name" value="LACI-RELATED TRANSCRIPTIONAL REPRESSOR"/>
    <property type="match status" value="1"/>
</dbReference>
<organism evidence="6 7">
    <name type="scientific">Xanthomonas boreopolis</name>
    <dbReference type="NCBI Taxonomy" id="86183"/>
    <lineage>
        <taxon>Bacteria</taxon>
        <taxon>Pseudomonadati</taxon>
        <taxon>Pseudomonadota</taxon>
        <taxon>Gammaproteobacteria</taxon>
        <taxon>Lysobacterales</taxon>
        <taxon>Lysobacteraceae</taxon>
        <taxon>Xanthomonas</taxon>
    </lineage>
</organism>
<dbReference type="Pfam" id="PF13377">
    <property type="entry name" value="Peripla_BP_3"/>
    <property type="match status" value="1"/>
</dbReference>